<organism evidence="1 2">
    <name type="scientific">Ruegeria denitrificans</name>
    <dbReference type="NCBI Taxonomy" id="1715692"/>
    <lineage>
        <taxon>Bacteria</taxon>
        <taxon>Pseudomonadati</taxon>
        <taxon>Pseudomonadota</taxon>
        <taxon>Alphaproteobacteria</taxon>
        <taxon>Rhodobacterales</taxon>
        <taxon>Roseobacteraceae</taxon>
        <taxon>Ruegeria</taxon>
    </lineage>
</organism>
<dbReference type="OrthoDB" id="7862743at2"/>
<accession>A0A0P1I451</accession>
<dbReference type="EMBL" id="CYUD01000002">
    <property type="protein sequence ID" value="CUJ88953.1"/>
    <property type="molecule type" value="Genomic_DNA"/>
</dbReference>
<evidence type="ECO:0000313" key="2">
    <source>
        <dbReference type="Proteomes" id="UP000051260"/>
    </source>
</evidence>
<keyword evidence="2" id="KW-1185">Reference proteome</keyword>
<reference evidence="2" key="1">
    <citation type="submission" date="2015-09" db="EMBL/GenBank/DDBJ databases">
        <authorList>
            <person name="Rodrigo-Torres L."/>
            <person name="Arahal D.R."/>
        </authorList>
    </citation>
    <scope>NUCLEOTIDE SEQUENCE [LARGE SCALE GENOMIC DNA]</scope>
    <source>
        <strain evidence="2">CECT 5091</strain>
    </source>
</reference>
<proteinExistence type="predicted"/>
<name>A0A0P1I451_9RHOB</name>
<dbReference type="RefSeq" id="WP_058280567.1">
    <property type="nucleotide sequence ID" value="NZ_CYUD01000002.1"/>
</dbReference>
<evidence type="ECO:0000313" key="1">
    <source>
        <dbReference type="EMBL" id="CUJ88953.1"/>
    </source>
</evidence>
<gene>
    <name evidence="1" type="ORF">RUE5091_00795</name>
</gene>
<sequence>MAKTLKDLLLAMLNATLILVALCLFLGWKLASTVEDITMVFSEKAQVIAPLRDEIRGVQGELVALRSDLADVQAGGSVTDISEKLRISTALVKLDNLEEGMQITQARIAEITQTPGVLINSAIEKSADVVADRIIAIRGCVPSS</sequence>
<dbReference type="AlphaFoldDB" id="A0A0P1I451"/>
<dbReference type="Proteomes" id="UP000051260">
    <property type="component" value="Unassembled WGS sequence"/>
</dbReference>
<protein>
    <submittedName>
        <fullName evidence="1">Uncharacterized protein</fullName>
    </submittedName>
</protein>